<comment type="subcellular location">
    <subcellularLocation>
        <location evidence="1">Membrane</location>
        <topology evidence="1">Single-pass type II membrane protein</topology>
    </subcellularLocation>
</comment>
<dbReference type="Proteomes" id="UP000541444">
    <property type="component" value="Unassembled WGS sequence"/>
</dbReference>
<evidence type="ECO:0000256" key="14">
    <source>
        <dbReference type="ARBA" id="ARBA00030350"/>
    </source>
</evidence>
<keyword evidence="9" id="KW-1133">Transmembrane helix</keyword>
<evidence type="ECO:0000256" key="7">
    <source>
        <dbReference type="ARBA" id="ARBA00022723"/>
    </source>
</evidence>
<comment type="pathway">
    <text evidence="2">Glycan metabolism.</text>
</comment>
<keyword evidence="10" id="KW-0472">Membrane</keyword>
<protein>
    <recommendedName>
        <fullName evidence="14">O-fucosyltransferase family protein</fullName>
    </recommendedName>
</protein>
<evidence type="ECO:0000256" key="4">
    <source>
        <dbReference type="ARBA" id="ARBA00022676"/>
    </source>
</evidence>
<dbReference type="GO" id="GO:0016757">
    <property type="term" value="F:glycosyltransferase activity"/>
    <property type="evidence" value="ECO:0007669"/>
    <property type="project" value="UniProtKB-KW"/>
</dbReference>
<proteinExistence type="inferred from homology"/>
<dbReference type="GO" id="GO:0016020">
    <property type="term" value="C:membrane"/>
    <property type="evidence" value="ECO:0007669"/>
    <property type="project" value="UniProtKB-SubCell"/>
</dbReference>
<evidence type="ECO:0000313" key="17">
    <source>
        <dbReference type="Proteomes" id="UP000541444"/>
    </source>
</evidence>
<accession>A0A7J7L9C5</accession>
<name>A0A7J7L9C5_9MAGN</name>
<evidence type="ECO:0000259" key="15">
    <source>
        <dbReference type="Pfam" id="PF03328"/>
    </source>
</evidence>
<dbReference type="Pfam" id="PF10250">
    <property type="entry name" value="O-FucT"/>
    <property type="match status" value="1"/>
</dbReference>
<dbReference type="InterPro" id="IPR005000">
    <property type="entry name" value="Aldolase/citrate-lyase_domain"/>
</dbReference>
<dbReference type="InterPro" id="IPR019378">
    <property type="entry name" value="GDP-Fuc_O-FucTrfase"/>
</dbReference>
<evidence type="ECO:0000256" key="11">
    <source>
        <dbReference type="ARBA" id="ARBA00023180"/>
    </source>
</evidence>
<evidence type="ECO:0000256" key="9">
    <source>
        <dbReference type="ARBA" id="ARBA00022989"/>
    </source>
</evidence>
<evidence type="ECO:0000256" key="5">
    <source>
        <dbReference type="ARBA" id="ARBA00022679"/>
    </source>
</evidence>
<evidence type="ECO:0000256" key="13">
    <source>
        <dbReference type="ARBA" id="ARBA00023277"/>
    </source>
</evidence>
<keyword evidence="13" id="KW-0119">Carbohydrate metabolism</keyword>
<dbReference type="PANTHER" id="PTHR31741">
    <property type="entry name" value="OS02G0726500 PROTEIN-RELATED"/>
    <property type="match status" value="1"/>
</dbReference>
<reference evidence="16 17" key="1">
    <citation type="journal article" date="2020" name="IScience">
        <title>Genome Sequencing of the Endangered Kingdonia uniflora (Circaeasteraceae, Ranunculales) Reveals Potential Mechanisms of Evolutionary Specialization.</title>
        <authorList>
            <person name="Sun Y."/>
            <person name="Deng T."/>
            <person name="Zhang A."/>
            <person name="Moore M.J."/>
            <person name="Landis J.B."/>
            <person name="Lin N."/>
            <person name="Zhang H."/>
            <person name="Zhang X."/>
            <person name="Huang J."/>
            <person name="Zhang X."/>
            <person name="Sun H."/>
            <person name="Wang H."/>
        </authorList>
    </citation>
    <scope>NUCLEOTIDE SEQUENCE [LARGE SCALE GENOMIC DNA]</scope>
    <source>
        <strain evidence="16">TB1705</strain>
        <tissue evidence="16">Leaf</tissue>
    </source>
</reference>
<feature type="domain" description="HpcH/HpaI aldolase/citrate lyase" evidence="15">
    <location>
        <begin position="80"/>
        <end position="194"/>
    </location>
</feature>
<keyword evidence="6" id="KW-0812">Transmembrane</keyword>
<gene>
    <name evidence="16" type="ORF">GIB67_001669</name>
</gene>
<evidence type="ECO:0000256" key="3">
    <source>
        <dbReference type="ARBA" id="ARBA00007737"/>
    </source>
</evidence>
<keyword evidence="11" id="KW-0325">Glycoprotein</keyword>
<keyword evidence="12" id="KW-0294">Fucose metabolism</keyword>
<keyword evidence="8" id="KW-0735">Signal-anchor</keyword>
<dbReference type="Pfam" id="PF03328">
    <property type="entry name" value="HpcH_HpaI"/>
    <property type="match status" value="1"/>
</dbReference>
<dbReference type="OrthoDB" id="743588at2759"/>
<evidence type="ECO:0000256" key="6">
    <source>
        <dbReference type="ARBA" id="ARBA00022692"/>
    </source>
</evidence>
<evidence type="ECO:0000256" key="8">
    <source>
        <dbReference type="ARBA" id="ARBA00022968"/>
    </source>
</evidence>
<keyword evidence="4" id="KW-0328">Glycosyltransferase</keyword>
<dbReference type="AlphaFoldDB" id="A0A7J7L9C5"/>
<dbReference type="InterPro" id="IPR015813">
    <property type="entry name" value="Pyrv/PenolPyrv_kinase-like_dom"/>
</dbReference>
<evidence type="ECO:0000313" key="16">
    <source>
        <dbReference type="EMBL" id="KAF6139251.1"/>
    </source>
</evidence>
<dbReference type="PANTHER" id="PTHR31741:SF6">
    <property type="entry name" value="PROTEIN EMBRYO SAC DEVELOPMENT ARREST 30"/>
    <property type="match status" value="1"/>
</dbReference>
<dbReference type="EMBL" id="JACGCM010002502">
    <property type="protein sequence ID" value="KAF6139251.1"/>
    <property type="molecule type" value="Genomic_DNA"/>
</dbReference>
<organism evidence="16 17">
    <name type="scientific">Kingdonia uniflora</name>
    <dbReference type="NCBI Taxonomy" id="39325"/>
    <lineage>
        <taxon>Eukaryota</taxon>
        <taxon>Viridiplantae</taxon>
        <taxon>Streptophyta</taxon>
        <taxon>Embryophyta</taxon>
        <taxon>Tracheophyta</taxon>
        <taxon>Spermatophyta</taxon>
        <taxon>Magnoliopsida</taxon>
        <taxon>Ranunculales</taxon>
        <taxon>Circaeasteraceae</taxon>
        <taxon>Kingdonia</taxon>
    </lineage>
</organism>
<dbReference type="SUPFAM" id="SSF51621">
    <property type="entry name" value="Phosphoenolpyruvate/pyruvate domain"/>
    <property type="match status" value="1"/>
</dbReference>
<keyword evidence="5" id="KW-0808">Transferase</keyword>
<sequence length="497" mass="55850">MIFKSKIKWAALGGLILSLLSLLLHLLLAKYSSVDLVQYSAMTGFRQDFARNLERQSTRYRKLWGNVKPLESLQPYANPRTIYPAFPCLHALSATSTPAILRIPGSSATWAKKALDLGPQGIMLPMIKKAVSYCRFPPAGVHGSAYAVVRASNYGLNYGHLSNYEEELLIMCQVESEEGMKKIEEIVAGDGVDFKQIQLQLTLVKGQKWGTSQILAKLWVPNEHNNGFIYAKVFGGFESIRSSICDLVAISRLLNATLVIPDIQESTRSKGISSKFKSFSYLYNEDQFIAALMNDVLVVKSLPKSLKEARRRNVFPTFKPKSSTSPSFYLKEVLPKLKKGKVVGLVVTAGGCLQSILPPSFAEYQRLRCRVAFHALHFRPEIQVLGRRMVERLQAWNQPYITFHPGLMRDTLAYHGCAELFQVTFKTLMCAYRALLFCPGCMMFVLCPDIHTELIQYRRAQMIKQGVINDELSIDSHLQRGNGSCPLMPEEVHSPSE</sequence>
<dbReference type="GO" id="GO:0046872">
    <property type="term" value="F:metal ion binding"/>
    <property type="evidence" value="ECO:0007669"/>
    <property type="project" value="UniProtKB-KW"/>
</dbReference>
<dbReference type="InterPro" id="IPR040442">
    <property type="entry name" value="Pyrv_kinase-like_dom_sf"/>
</dbReference>
<evidence type="ECO:0000256" key="10">
    <source>
        <dbReference type="ARBA" id="ARBA00023136"/>
    </source>
</evidence>
<keyword evidence="7" id="KW-0479">Metal-binding</keyword>
<evidence type="ECO:0000256" key="1">
    <source>
        <dbReference type="ARBA" id="ARBA00004606"/>
    </source>
</evidence>
<dbReference type="GO" id="GO:0006004">
    <property type="term" value="P:fucose metabolic process"/>
    <property type="evidence" value="ECO:0007669"/>
    <property type="project" value="UniProtKB-KW"/>
</dbReference>
<keyword evidence="17" id="KW-1185">Reference proteome</keyword>
<evidence type="ECO:0000256" key="2">
    <source>
        <dbReference type="ARBA" id="ARBA00004881"/>
    </source>
</evidence>
<dbReference type="GO" id="GO:0009507">
    <property type="term" value="C:chloroplast"/>
    <property type="evidence" value="ECO:0007669"/>
    <property type="project" value="TreeGrafter"/>
</dbReference>
<comment type="caution">
    <text evidence="16">The sequence shown here is derived from an EMBL/GenBank/DDBJ whole genome shotgun (WGS) entry which is preliminary data.</text>
</comment>
<evidence type="ECO:0000256" key="12">
    <source>
        <dbReference type="ARBA" id="ARBA00023253"/>
    </source>
</evidence>
<comment type="similarity">
    <text evidence="3">Belongs to the glycosyltransferase GT106 family.</text>
</comment>
<dbReference type="Gene3D" id="3.20.20.60">
    <property type="entry name" value="Phosphoenolpyruvate-binding domains"/>
    <property type="match status" value="1"/>
</dbReference>
<dbReference type="GO" id="GO:0005794">
    <property type="term" value="C:Golgi apparatus"/>
    <property type="evidence" value="ECO:0007669"/>
    <property type="project" value="TreeGrafter"/>
</dbReference>